<dbReference type="InterPro" id="IPR002559">
    <property type="entry name" value="Transposase_11"/>
</dbReference>
<dbReference type="GO" id="GO:0004803">
    <property type="term" value="F:transposase activity"/>
    <property type="evidence" value="ECO:0007669"/>
    <property type="project" value="InterPro"/>
</dbReference>
<keyword evidence="2" id="KW-0614">Plasmid</keyword>
<dbReference type="Pfam" id="PF01609">
    <property type="entry name" value="DDE_Tnp_1"/>
    <property type="match status" value="1"/>
</dbReference>
<dbReference type="PANTHER" id="PTHR35604:SF2">
    <property type="entry name" value="TRANSPOSASE INSH FOR INSERTION SEQUENCE ELEMENT IS5A-RELATED"/>
    <property type="match status" value="1"/>
</dbReference>
<proteinExistence type="predicted"/>
<name>I3U6J7_ENTFD</name>
<feature type="domain" description="Transposase IS4-like" evidence="1">
    <location>
        <begin position="70"/>
        <end position="168"/>
    </location>
</feature>
<sequence length="208" mass="23911">MYLDSTHIKANANKHKFTKEMTHDEAKAYQDELEDEINRQRIEAGKRPFTLDLEKEVKLKERKISKADPESGYYVKGEREKQFAYSAHTSCDDNGFILSTIITPGNIHDSQVAFQLVKQSKRLFPEINCVVADAGYKTPKFVHFLTHLNLRPCLPYSRPKGKKGLLSKMSFSMTSILIVIFVRKIKCSLFQRLLEKGTENTNPIQKNV</sequence>
<keyword evidence="3" id="KW-1185">Reference proteome</keyword>
<evidence type="ECO:0000259" key="1">
    <source>
        <dbReference type="Pfam" id="PF01609"/>
    </source>
</evidence>
<dbReference type="HOGENOM" id="CLU_121460_0_0_9"/>
<accession>I3U6J7</accession>
<evidence type="ECO:0000313" key="2">
    <source>
        <dbReference type="EMBL" id="AFK60635.1"/>
    </source>
</evidence>
<dbReference type="EMBL" id="CP003586">
    <property type="protein sequence ID" value="AFK60635.1"/>
    <property type="molecule type" value="Genomic_DNA"/>
</dbReference>
<dbReference type="Proteomes" id="UP000005269">
    <property type="component" value="Plasmid 3"/>
</dbReference>
<evidence type="ECO:0000313" key="3">
    <source>
        <dbReference type="Proteomes" id="UP000005269"/>
    </source>
</evidence>
<geneLocation type="plasmid" evidence="2 3">
    <name>3</name>
</geneLocation>
<dbReference type="GO" id="GO:0006313">
    <property type="term" value="P:DNA transposition"/>
    <property type="evidence" value="ECO:0007669"/>
    <property type="project" value="InterPro"/>
</dbReference>
<dbReference type="KEGG" id="efu:HMPREF0351_13011"/>
<dbReference type="AlphaFoldDB" id="I3U6J7"/>
<reference evidence="2 3" key="1">
    <citation type="journal article" date="2012" name="BMC Microbiol.">
        <title>Complete genome sequence of Enterococcus faecium strain TX16 and comparative genomic analysis of Enterococcus faecium genomes.</title>
        <authorList>
            <person name="Qin X."/>
            <person name="Galloway-Pena J.R."/>
            <person name="Sillanpaa J."/>
            <person name="Hyeob Roh J."/>
            <person name="Nallapareddy S.R."/>
            <person name="Chowdhury S."/>
            <person name="Bourgogne A."/>
            <person name="Choudhury T."/>
            <person name="Munzy D.M."/>
            <person name="Buhay C.J."/>
            <person name="Ding Y."/>
            <person name="Dugan-Rocha S."/>
            <person name="Liu W."/>
            <person name="Kovar C."/>
            <person name="Sodergren E."/>
            <person name="Highlander S."/>
            <person name="Petrosino J.F."/>
            <person name="Worley K.C."/>
            <person name="Gibbs R.A."/>
            <person name="Weinstock G.M."/>
            <person name="Murray B.E."/>
        </authorList>
    </citation>
    <scope>NUCLEOTIDE SEQUENCE [LARGE SCALE GENOMIC DNA]</scope>
    <source>
        <strain evidence="3">ATCC BAA-472 / TX0016 / DO</strain>
        <plasmid evidence="2">3</plasmid>
    </source>
</reference>
<organism evidence="2 3">
    <name type="scientific">Enterococcus faecium (strain ATCC BAA-472 / TX0016 / DO)</name>
    <dbReference type="NCBI Taxonomy" id="333849"/>
    <lineage>
        <taxon>Bacteria</taxon>
        <taxon>Bacillati</taxon>
        <taxon>Bacillota</taxon>
        <taxon>Bacilli</taxon>
        <taxon>Lactobacillales</taxon>
        <taxon>Enterococcaceae</taxon>
        <taxon>Enterococcus</taxon>
    </lineage>
</organism>
<gene>
    <name evidence="2" type="ORF">HMPREF0351_13011</name>
</gene>
<dbReference type="PANTHER" id="PTHR35604">
    <property type="entry name" value="TRANSPOSASE INSH FOR INSERTION SEQUENCE ELEMENT IS5A-RELATED"/>
    <property type="match status" value="1"/>
</dbReference>
<protein>
    <submittedName>
        <fullName evidence="2">ISSag8 transposase</fullName>
    </submittedName>
</protein>
<dbReference type="GO" id="GO:0003677">
    <property type="term" value="F:DNA binding"/>
    <property type="evidence" value="ECO:0007669"/>
    <property type="project" value="InterPro"/>
</dbReference>